<dbReference type="Proteomes" id="UP001254813">
    <property type="component" value="Unassembled WGS sequence"/>
</dbReference>
<dbReference type="Pfam" id="PF01497">
    <property type="entry name" value="Peripla_BP_2"/>
    <property type="match status" value="1"/>
</dbReference>
<dbReference type="SUPFAM" id="SSF53807">
    <property type="entry name" value="Helical backbone' metal receptor"/>
    <property type="match status" value="1"/>
</dbReference>
<evidence type="ECO:0000313" key="7">
    <source>
        <dbReference type="Proteomes" id="UP001254813"/>
    </source>
</evidence>
<dbReference type="PROSITE" id="PS51257">
    <property type="entry name" value="PROKAR_LIPOPROTEIN"/>
    <property type="match status" value="1"/>
</dbReference>
<comment type="caution">
    <text evidence="6">The sequence shown here is derived from an EMBL/GenBank/DDBJ whole genome shotgun (WGS) entry which is preliminary data.</text>
</comment>
<keyword evidence="2" id="KW-0813">Transport</keyword>
<evidence type="ECO:0000256" key="2">
    <source>
        <dbReference type="ARBA" id="ARBA00022448"/>
    </source>
</evidence>
<evidence type="ECO:0000256" key="3">
    <source>
        <dbReference type="ARBA" id="ARBA00022729"/>
    </source>
</evidence>
<accession>A0ABU2G3T2</accession>
<gene>
    <name evidence="6" type="ORF">NDI79_14825</name>
</gene>
<dbReference type="PANTHER" id="PTHR30532:SF1">
    <property type="entry name" value="IRON(3+)-HYDROXAMATE-BINDING PROTEIN FHUD"/>
    <property type="match status" value="1"/>
</dbReference>
<keyword evidence="7" id="KW-1185">Reference proteome</keyword>
<dbReference type="Gene3D" id="3.40.50.1980">
    <property type="entry name" value="Nitrogenase molybdenum iron protein domain"/>
    <property type="match status" value="2"/>
</dbReference>
<dbReference type="InterPro" id="IPR006311">
    <property type="entry name" value="TAT_signal"/>
</dbReference>
<organism evidence="6 7">
    <name type="scientific">Halogeometricum luteum</name>
    <dbReference type="NCBI Taxonomy" id="2950537"/>
    <lineage>
        <taxon>Archaea</taxon>
        <taxon>Methanobacteriati</taxon>
        <taxon>Methanobacteriota</taxon>
        <taxon>Stenosarchaea group</taxon>
        <taxon>Halobacteria</taxon>
        <taxon>Halobacteriales</taxon>
        <taxon>Haloferacaceae</taxon>
        <taxon>Halogeometricum</taxon>
    </lineage>
</organism>
<feature type="region of interest" description="Disordered" evidence="4">
    <location>
        <begin position="26"/>
        <end position="71"/>
    </location>
</feature>
<dbReference type="EMBL" id="JAMQOQ010000004">
    <property type="protein sequence ID" value="MDS0295443.1"/>
    <property type="molecule type" value="Genomic_DNA"/>
</dbReference>
<evidence type="ECO:0000259" key="5">
    <source>
        <dbReference type="Pfam" id="PF01497"/>
    </source>
</evidence>
<dbReference type="PROSITE" id="PS51318">
    <property type="entry name" value="TAT"/>
    <property type="match status" value="1"/>
</dbReference>
<comment type="subcellular location">
    <subcellularLocation>
        <location evidence="1">Cell envelope</location>
    </subcellularLocation>
</comment>
<reference evidence="6 7" key="1">
    <citation type="submission" date="2022-06" db="EMBL/GenBank/DDBJ databases">
        <title>Halogeometricum sp. a new haloarchaeum isolate from saline soil.</title>
        <authorList>
            <person name="Strakova D."/>
            <person name="Galisteo C."/>
            <person name="Sanchez-Porro C."/>
            <person name="Ventosa A."/>
        </authorList>
    </citation>
    <scope>NUCLEOTIDE SEQUENCE [LARGE SCALE GENOMIC DNA]</scope>
    <source>
        <strain evidence="7">S3BR25-2</strain>
    </source>
</reference>
<dbReference type="RefSeq" id="WP_310929356.1">
    <property type="nucleotide sequence ID" value="NZ_JAMQOQ010000004.1"/>
</dbReference>
<evidence type="ECO:0000313" key="6">
    <source>
        <dbReference type="EMBL" id="MDS0295443.1"/>
    </source>
</evidence>
<dbReference type="InterPro" id="IPR051313">
    <property type="entry name" value="Bact_iron-sidero_bind"/>
</dbReference>
<dbReference type="PANTHER" id="PTHR30532">
    <property type="entry name" value="IRON III DICITRATE-BINDING PERIPLASMIC PROTEIN"/>
    <property type="match status" value="1"/>
</dbReference>
<dbReference type="InterPro" id="IPR002491">
    <property type="entry name" value="ABC_transptr_periplasmic_BD"/>
</dbReference>
<sequence>MTRDTQDGSTRRRFLKAGTGLAVSGALAGCGQDGAGSTATGDGGDPTSSARDESTTGEGTDAATESASGESYAVSMEPVGTVELDGVPESWVPFTGDYADMGVALGQADGLEAIGVPERFGTHYYEELPDVSVDKESLTTLYQEGTGKEIFYEIGADVHVVDPNFMSNRLQWSRSDVEEVRRNVAPFFGNTIFTRVYDWHDYQHYSLYEAFEKVAQLFRQQERYDAFANLNEEVTASIRENLPDESLDVALLYPASIPPESFYPYLIGEGTASKQWRTLNVGDALAKNGIADAQAGGGTIDFETLLDIDPDAIAVRIQGNITEEYFRENVVRPLQQHDVASQLTAVQNDRVVYGGLTYQGPIIYLFQLEMAAQGLYPEAFGDEPLFDRRRVNDIVTGDF</sequence>
<name>A0ABU2G3T2_9EURY</name>
<evidence type="ECO:0000256" key="4">
    <source>
        <dbReference type="SAM" id="MobiDB-lite"/>
    </source>
</evidence>
<proteinExistence type="predicted"/>
<evidence type="ECO:0000256" key="1">
    <source>
        <dbReference type="ARBA" id="ARBA00004196"/>
    </source>
</evidence>
<keyword evidence="3" id="KW-0732">Signal</keyword>
<protein>
    <submittedName>
        <fullName evidence="6">ABC transporter substrate-binding protein</fullName>
    </submittedName>
</protein>
<feature type="domain" description="Fe/B12 periplasmic-binding" evidence="5">
    <location>
        <begin position="200"/>
        <end position="353"/>
    </location>
</feature>
<feature type="compositionally biased region" description="Low complexity" evidence="4">
    <location>
        <begin position="35"/>
        <end position="49"/>
    </location>
</feature>